<dbReference type="EC" id="2.4.-.-" evidence="3"/>
<evidence type="ECO:0000259" key="2">
    <source>
        <dbReference type="Pfam" id="PF00534"/>
    </source>
</evidence>
<dbReference type="RefSeq" id="WP_380623069.1">
    <property type="nucleotide sequence ID" value="NZ_JBHSDK010000021.1"/>
</dbReference>
<keyword evidence="4" id="KW-1185">Reference proteome</keyword>
<feature type="domain" description="Glycosyl transferase family 1" evidence="2">
    <location>
        <begin position="184"/>
        <end position="352"/>
    </location>
</feature>
<accession>A0ABV8U301</accession>
<keyword evidence="1 3" id="KW-0808">Transferase</keyword>
<dbReference type="PANTHER" id="PTHR45947">
    <property type="entry name" value="SULFOQUINOVOSYL TRANSFERASE SQD2"/>
    <property type="match status" value="1"/>
</dbReference>
<keyword evidence="3" id="KW-0328">Glycosyltransferase</keyword>
<evidence type="ECO:0000313" key="3">
    <source>
        <dbReference type="EMBL" id="MFC4336800.1"/>
    </source>
</evidence>
<dbReference type="InterPro" id="IPR050194">
    <property type="entry name" value="Glycosyltransferase_grp1"/>
</dbReference>
<organism evidence="3 4">
    <name type="scientific">Salininema proteolyticum</name>
    <dbReference type="NCBI Taxonomy" id="1607685"/>
    <lineage>
        <taxon>Bacteria</taxon>
        <taxon>Bacillati</taxon>
        <taxon>Actinomycetota</taxon>
        <taxon>Actinomycetes</taxon>
        <taxon>Glycomycetales</taxon>
        <taxon>Glycomycetaceae</taxon>
        <taxon>Salininema</taxon>
    </lineage>
</organism>
<dbReference type="InterPro" id="IPR001296">
    <property type="entry name" value="Glyco_trans_1"/>
</dbReference>
<dbReference type="Proteomes" id="UP001595823">
    <property type="component" value="Unassembled WGS sequence"/>
</dbReference>
<dbReference type="GO" id="GO:0016757">
    <property type="term" value="F:glycosyltransferase activity"/>
    <property type="evidence" value="ECO:0007669"/>
    <property type="project" value="UniProtKB-KW"/>
</dbReference>
<dbReference type="EMBL" id="JBHSDK010000021">
    <property type="protein sequence ID" value="MFC4336800.1"/>
    <property type="molecule type" value="Genomic_DNA"/>
</dbReference>
<dbReference type="SUPFAM" id="SSF53756">
    <property type="entry name" value="UDP-Glycosyltransferase/glycogen phosphorylase"/>
    <property type="match status" value="1"/>
</dbReference>
<dbReference type="Pfam" id="PF00534">
    <property type="entry name" value="Glycos_transf_1"/>
    <property type="match status" value="1"/>
</dbReference>
<reference evidence="4" key="1">
    <citation type="journal article" date="2019" name="Int. J. Syst. Evol. Microbiol.">
        <title>The Global Catalogue of Microorganisms (GCM) 10K type strain sequencing project: providing services to taxonomists for standard genome sequencing and annotation.</title>
        <authorList>
            <consortium name="The Broad Institute Genomics Platform"/>
            <consortium name="The Broad Institute Genome Sequencing Center for Infectious Disease"/>
            <person name="Wu L."/>
            <person name="Ma J."/>
        </authorList>
    </citation>
    <scope>NUCLEOTIDE SEQUENCE [LARGE SCALE GENOMIC DNA]</scope>
    <source>
        <strain evidence="4">IBRC-M 10908</strain>
    </source>
</reference>
<gene>
    <name evidence="3" type="ORF">ACFPET_16485</name>
</gene>
<evidence type="ECO:0000313" key="4">
    <source>
        <dbReference type="Proteomes" id="UP001595823"/>
    </source>
</evidence>
<evidence type="ECO:0000256" key="1">
    <source>
        <dbReference type="ARBA" id="ARBA00022679"/>
    </source>
</evidence>
<name>A0ABV8U301_9ACTN</name>
<dbReference type="CDD" id="cd03801">
    <property type="entry name" value="GT4_PimA-like"/>
    <property type="match status" value="1"/>
</dbReference>
<proteinExistence type="predicted"/>
<dbReference type="Gene3D" id="3.40.50.2000">
    <property type="entry name" value="Glycogen Phosphorylase B"/>
    <property type="match status" value="2"/>
</dbReference>
<sequence>MGRTLLVTNDFPPRYGGIESFVYGLAERLDPRELIVYTSAGNGAAEFDRAQDFTVVRDEAEVLLPTRRVRKRAAQLARDHGCDTLWFGAAAPLGLIAGHVKRRSPVERAVALTHGHEAGWARLPVARGMLQRIARDIDVMTYLGDYTFKRLSPAVGDRTSLRRLAFGIDLERFGPAVDGSAVRAEWNIGGRPLVVCVSRLVPRKGQDRLIRALRTVRAEVPGARLMIVGEGPREPALRALAAEAGVEHAVVFTGGVEVDRLPEYYAAADVFAMPCFSRWSEFDVEGLGAVFLEAAASGRPVVAGDSGGAPEAVVDGGTGFVVGDEHALANRLTELLSDPAKAAELGARGREWTEDQWSWEVQAERFRRLLRGEEHSAPVAAAKQA</sequence>
<protein>
    <submittedName>
        <fullName evidence="3">Glycosyltransferase family 4 protein</fullName>
        <ecNumber evidence="3">2.4.-.-</ecNumber>
    </submittedName>
</protein>
<comment type="caution">
    <text evidence="3">The sequence shown here is derived from an EMBL/GenBank/DDBJ whole genome shotgun (WGS) entry which is preliminary data.</text>
</comment>
<dbReference type="PANTHER" id="PTHR45947:SF3">
    <property type="entry name" value="SULFOQUINOVOSYL TRANSFERASE SQD2"/>
    <property type="match status" value="1"/>
</dbReference>